<dbReference type="RefSeq" id="XP_015405401.1">
    <property type="nucleotide sequence ID" value="XM_015552065.1"/>
</dbReference>
<comment type="caution">
    <text evidence="5">The sequence shown here is derived from an EMBL/GenBank/DDBJ whole genome shotgun (WGS) entry which is preliminary data.</text>
</comment>
<dbReference type="InterPro" id="IPR019350">
    <property type="entry name" value="RNA_pol_I-sp_TIF_RRN6-like"/>
</dbReference>
<dbReference type="Proteomes" id="UP000037505">
    <property type="component" value="Unassembled WGS sequence"/>
</dbReference>
<feature type="region of interest" description="Disordered" evidence="1">
    <location>
        <begin position="969"/>
        <end position="999"/>
    </location>
</feature>
<protein>
    <recommendedName>
        <fullName evidence="7">RNA polymerase I-specific transcription initiation factor RRN6-like protein</fullName>
    </recommendedName>
</protein>
<dbReference type="Pfam" id="PF20639">
    <property type="entry name" value="Rrn6_K-rich"/>
    <property type="match status" value="1"/>
</dbReference>
<dbReference type="PANTHER" id="PTHR28221">
    <property type="entry name" value="RNA POLYMERASE I-SPECIFIC TRANSCRIPTION INITIATION FACTOR RRN6"/>
    <property type="match status" value="1"/>
</dbReference>
<evidence type="ECO:0000259" key="4">
    <source>
        <dbReference type="Pfam" id="PF20640"/>
    </source>
</evidence>
<feature type="compositionally biased region" description="Polar residues" evidence="1">
    <location>
        <begin position="856"/>
        <end position="879"/>
    </location>
</feature>
<feature type="region of interest" description="Disordered" evidence="1">
    <location>
        <begin position="1033"/>
        <end position="1059"/>
    </location>
</feature>
<dbReference type="AlphaFoldDB" id="A0A0L1IZB1"/>
<dbReference type="InterPro" id="IPR048535">
    <property type="entry name" value="RRN6_beta-prop"/>
</dbReference>
<feature type="region of interest" description="Disordered" evidence="1">
    <location>
        <begin position="851"/>
        <end position="897"/>
    </location>
</feature>
<accession>A0A0L1IZB1</accession>
<dbReference type="GO" id="GO:0001179">
    <property type="term" value="F:RNA polymerase I general transcription initiation factor binding"/>
    <property type="evidence" value="ECO:0007669"/>
    <property type="project" value="TreeGrafter"/>
</dbReference>
<evidence type="ECO:0000313" key="5">
    <source>
        <dbReference type="EMBL" id="KNG84478.1"/>
    </source>
</evidence>
<dbReference type="GO" id="GO:0070860">
    <property type="term" value="C:RNA polymerase I core factor complex"/>
    <property type="evidence" value="ECO:0007669"/>
    <property type="project" value="TreeGrafter"/>
</dbReference>
<proteinExistence type="predicted"/>
<organism evidence="5 6">
    <name type="scientific">Aspergillus nomiae NRRL (strain ATCC 15546 / NRRL 13137 / CBS 260.88 / M93)</name>
    <dbReference type="NCBI Taxonomy" id="1509407"/>
    <lineage>
        <taxon>Eukaryota</taxon>
        <taxon>Fungi</taxon>
        <taxon>Dikarya</taxon>
        <taxon>Ascomycota</taxon>
        <taxon>Pezizomycotina</taxon>
        <taxon>Eurotiomycetes</taxon>
        <taxon>Eurotiomycetidae</taxon>
        <taxon>Eurotiales</taxon>
        <taxon>Aspergillaceae</taxon>
        <taxon>Aspergillus</taxon>
        <taxon>Aspergillus subgen. Circumdati</taxon>
    </lineage>
</organism>
<reference evidence="5 6" key="1">
    <citation type="submission" date="2014-06" db="EMBL/GenBank/DDBJ databases">
        <title>The Genome of the Aflatoxigenic Filamentous Fungus Aspergillus nomius.</title>
        <authorList>
            <person name="Moore M.G."/>
            <person name="Shannon B.M."/>
            <person name="Brian M.M."/>
        </authorList>
    </citation>
    <scope>NUCLEOTIDE SEQUENCE [LARGE SCALE GENOMIC DNA]</scope>
    <source>
        <strain evidence="5 6">NRRL 13137</strain>
    </source>
</reference>
<dbReference type="InterPro" id="IPR048537">
    <property type="entry name" value="RRN6_HB"/>
</dbReference>
<feature type="compositionally biased region" description="Basic residues" evidence="1">
    <location>
        <begin position="1046"/>
        <end position="1059"/>
    </location>
</feature>
<feature type="domain" description="RRN6 beta-propeller" evidence="2">
    <location>
        <begin position="170"/>
        <end position="547"/>
    </location>
</feature>
<feature type="domain" description="RRN6 helical bundle" evidence="4">
    <location>
        <begin position="647"/>
        <end position="843"/>
    </location>
</feature>
<dbReference type="GO" id="GO:0042790">
    <property type="term" value="P:nucleolar large rRNA transcription by RNA polymerase I"/>
    <property type="evidence" value="ECO:0007669"/>
    <property type="project" value="TreeGrafter"/>
</dbReference>
<evidence type="ECO:0000259" key="3">
    <source>
        <dbReference type="Pfam" id="PF20639"/>
    </source>
</evidence>
<name>A0A0L1IZB1_ASPN3</name>
<dbReference type="GeneID" id="26808613"/>
<dbReference type="Pfam" id="PF10214">
    <property type="entry name" value="Rrn6_beta-prop"/>
    <property type="match status" value="1"/>
</dbReference>
<dbReference type="Pfam" id="PF20640">
    <property type="entry name" value="Rrn6_HB"/>
    <property type="match status" value="1"/>
</dbReference>
<dbReference type="OrthoDB" id="4090074at2759"/>
<dbReference type="PANTHER" id="PTHR28221:SF2">
    <property type="entry name" value="RNA POLYMERASE I-SPECIFIC TRANSCRIPTION INITIATION FACTOR RRN6"/>
    <property type="match status" value="1"/>
</dbReference>
<sequence>MRLRRSSKPKFILGSESAIEGASADVRGGRMPLVDNEGSKEEVMMSATSSSDIIRVLVINKGLYISLGAKRTPMDEHSTSALQYGHLGKAIYRPETQIWEFPRTLTPPPRITFAGATKTTITSPLTAPQSSQIENKSLMPKVYPELTACWPLVNNETLSHTITTTSEICDPLVSSLLDLGYAVDLENDEPGSRTVPIAVVASGECGNAISFYKLDEDCVDLKLDATVRMRVPSIKETGGAEWSARGAPVRQICFARTVEEKPTWMAARFPHSTLVFRPLHHRTPVPAHICHNSDQILPSRPRNSRLDANPLVEISNSQTGGSTHAAVTFNPWYQKQIGIVDERGNWSIWEISGRHRQNKGNWTATCVKSGALPWLDLCDSHDMDGYPRHDGWATIEWVGDVNSFVVADRRCPMLYRMEDDQACPYPIELGLKKKSEWILDVKRSACNVSNIFILTTSRVFWFDVNTDLVVSPKDGTKPSLFPRLSWCHFRDPEDTTLQLTHLPIYEDLYLVLYSRLSHVALAFYCPAVSSGHEDIEPMPDPYVLDIPLGSEYNVESQPSTAHFSSLVFKNIMHLPSTAGRKDYDPGLKLIKLFVLDSRLSIHESIYVGPSDNGASYRQDLEKDIIRLKRRYPTTRQRQLHSSLSYGDFIVDDCDESVVGPGTPTLPDTGISNISPLAISQWTIDFSHAYEVAVGRLVVSPGSDSSQRHGKSLPESLEQLKRKIPVIPESQLTSQTLLEILGRSLSLDDVDQNAQDVEDLLSALLTDNAYTHKHQQLVMQLPGHLSSRSTNPVQSTEPFKSGLIEIYDQSVNDWLTLSHNIPVRARITKEKIIRNVAADFALARVAAARRIDHESNRTNSQSSNQKEGTSPSGSRFTSKSRSGKHTLFPPVTAGESDWSSFATEGHETSDVKPGSLNSTLAAFTSFNTDPKRFVSPNVTSILQHWQPGADPATYDWQRTVQALELEESHWDTKDTTPKRRLKKKKVDSFAPRPVTSTAPTVREWGSQPEINEQPMVRLQSSQVLDDNLPMTQVERGAFGGREPGRKSTVKAKKKKRPAGF</sequence>
<feature type="domain" description="RRN6 K-rich C-terminal" evidence="3">
    <location>
        <begin position="938"/>
        <end position="1059"/>
    </location>
</feature>
<dbReference type="GO" id="GO:0001163">
    <property type="term" value="F:RNA polymerase I transcription regulatory region sequence-specific DNA binding"/>
    <property type="evidence" value="ECO:0007669"/>
    <property type="project" value="TreeGrafter"/>
</dbReference>
<evidence type="ECO:0000259" key="2">
    <source>
        <dbReference type="Pfam" id="PF10214"/>
    </source>
</evidence>
<evidence type="ECO:0008006" key="7">
    <source>
        <dbReference type="Google" id="ProtNLM"/>
    </source>
</evidence>
<gene>
    <name evidence="5" type="ORF">ANOM_006809</name>
</gene>
<evidence type="ECO:0000313" key="6">
    <source>
        <dbReference type="Proteomes" id="UP000037505"/>
    </source>
</evidence>
<dbReference type="InterPro" id="IPR048536">
    <property type="entry name" value="Rrn6_K-rich"/>
</dbReference>
<dbReference type="STRING" id="1509407.A0A0L1IZB1"/>
<keyword evidence="6" id="KW-1185">Reference proteome</keyword>
<dbReference type="EMBL" id="JNOM01000205">
    <property type="protein sequence ID" value="KNG84478.1"/>
    <property type="molecule type" value="Genomic_DNA"/>
</dbReference>
<evidence type="ECO:0000256" key="1">
    <source>
        <dbReference type="SAM" id="MobiDB-lite"/>
    </source>
</evidence>